<dbReference type="GO" id="GO:0016987">
    <property type="term" value="F:sigma factor activity"/>
    <property type="evidence" value="ECO:0007669"/>
    <property type="project" value="UniProtKB-KW"/>
</dbReference>
<dbReference type="InterPro" id="IPR039425">
    <property type="entry name" value="RNA_pol_sigma-70-like"/>
</dbReference>
<evidence type="ECO:0000256" key="2">
    <source>
        <dbReference type="ARBA" id="ARBA00023015"/>
    </source>
</evidence>
<keyword evidence="12" id="KW-1185">Reference proteome</keyword>
<evidence type="ECO:0000256" key="6">
    <source>
        <dbReference type="RuleBase" id="RU000716"/>
    </source>
</evidence>
<dbReference type="InterPro" id="IPR007627">
    <property type="entry name" value="RNA_pol_sigma70_r2"/>
</dbReference>
<sequence>MINMFLKKKSKRELFKEMYEKIFQYIYSFVYSRLAGRVDSVEDIVQNVFMSAMNSIDGFKGKSSYRTWLCEIARYKVMDYYRKEVSFEAIEYMDEINNVDSSLSLEDIVINEETKAIVIKILNKLPSIYKFVLILKYIDNYSVKEIADIFQRTLKAIDGILQRGKIQFKNEFLKLKGADFYER</sequence>
<dbReference type="PATRIC" id="fig|1262449.3.peg.3675"/>
<dbReference type="GO" id="GO:0006950">
    <property type="term" value="P:response to stress"/>
    <property type="evidence" value="ECO:0007669"/>
    <property type="project" value="UniProtKB-ARBA"/>
</dbReference>
<dbReference type="SUPFAM" id="SSF88659">
    <property type="entry name" value="Sigma3 and sigma4 domains of RNA polymerase sigma factors"/>
    <property type="match status" value="1"/>
</dbReference>
<keyword evidence="2 6" id="KW-0805">Transcription regulation</keyword>
<dbReference type="eggNOG" id="COG1595">
    <property type="taxonomic scope" value="Bacteria"/>
</dbReference>
<dbReference type="PANTHER" id="PTHR43133:SF8">
    <property type="entry name" value="RNA POLYMERASE SIGMA FACTOR HI_1459-RELATED"/>
    <property type="match status" value="1"/>
</dbReference>
<accession>A0A0H3J8S2</accession>
<feature type="domain" description="RNA polymerase sigma factor 70 region 4 type 2" evidence="8">
    <location>
        <begin position="118"/>
        <end position="165"/>
    </location>
</feature>
<evidence type="ECO:0000256" key="4">
    <source>
        <dbReference type="ARBA" id="ARBA00023125"/>
    </source>
</evidence>
<dbReference type="Gene3D" id="1.10.10.10">
    <property type="entry name" value="Winged helix-like DNA-binding domain superfamily/Winged helix DNA-binding domain"/>
    <property type="match status" value="1"/>
</dbReference>
<dbReference type="GO" id="GO:0006352">
    <property type="term" value="P:DNA-templated transcription initiation"/>
    <property type="evidence" value="ECO:0007669"/>
    <property type="project" value="InterPro"/>
</dbReference>
<name>A0A0H3J8S2_CLOPA</name>
<organism evidence="9 12">
    <name type="scientific">Clostridium pasteurianum DSM 525 = ATCC 6013</name>
    <dbReference type="NCBI Taxonomy" id="1262449"/>
    <lineage>
        <taxon>Bacteria</taxon>
        <taxon>Bacillati</taxon>
        <taxon>Bacillota</taxon>
        <taxon>Clostridia</taxon>
        <taxon>Eubacteriales</taxon>
        <taxon>Clostridiaceae</taxon>
        <taxon>Clostridium</taxon>
    </lineage>
</organism>
<dbReference type="EMBL" id="CP009268">
    <property type="protein sequence ID" value="AJA53877.1"/>
    <property type="molecule type" value="Genomic_DNA"/>
</dbReference>
<reference evidence="10 11" key="3">
    <citation type="journal article" name="Genome Announc.">
        <title>Improved Draft Genome Sequence of Clostridium pasteurianum Strain ATCC 6013 (DSM 525) Using a Hybrid Next-Generation Sequencing Approach.</title>
        <authorList>
            <person name="Pyne M.E."/>
            <person name="Utturkar S."/>
            <person name="Brown S.D."/>
            <person name="Moo-Young M."/>
            <person name="Chung D.A."/>
            <person name="Chou C.P."/>
        </authorList>
    </citation>
    <scope>NUCLEOTIDE SEQUENCE [LARGE SCALE GENOMIC DNA]</scope>
    <source>
        <strain evidence="10 11">ATCC 6013</strain>
    </source>
</reference>
<keyword evidence="4 6" id="KW-0238">DNA-binding</keyword>
<dbReference type="Pfam" id="PF08281">
    <property type="entry name" value="Sigma70_r4_2"/>
    <property type="match status" value="1"/>
</dbReference>
<dbReference type="KEGG" id="cpae:CPAST_c38510"/>
<dbReference type="PANTHER" id="PTHR43133">
    <property type="entry name" value="RNA POLYMERASE ECF-TYPE SIGMA FACTO"/>
    <property type="match status" value="1"/>
</dbReference>
<dbReference type="GO" id="GO:0003677">
    <property type="term" value="F:DNA binding"/>
    <property type="evidence" value="ECO:0007669"/>
    <property type="project" value="UniProtKB-KW"/>
</dbReference>
<evidence type="ECO:0000259" key="7">
    <source>
        <dbReference type="Pfam" id="PF04542"/>
    </source>
</evidence>
<dbReference type="InterPro" id="IPR013249">
    <property type="entry name" value="RNA_pol_sigma70_r4_t2"/>
</dbReference>
<gene>
    <name evidence="9" type="ORF">CLPA_c38510</name>
    <name evidence="10" type="ORF">CP6013_03354</name>
</gene>
<keyword evidence="5 6" id="KW-0804">Transcription</keyword>
<reference evidence="10" key="2">
    <citation type="submission" date="2015-10" db="EMBL/GenBank/DDBJ databases">
        <title>Improved Draft Genome Sequence of Clostridium pasteurianum Strain ATCC 6013 (DSM 525) Using a Hybrid Next-Generation Sequencing Approach.</title>
        <authorList>
            <person name="Pyne M.E."/>
            <person name="Utturkar S.M."/>
            <person name="Brown S.D."/>
            <person name="Moo-Young M."/>
            <person name="Chung D.A."/>
            <person name="Chou P.C."/>
        </authorList>
    </citation>
    <scope>NUCLEOTIDE SEQUENCE</scope>
    <source>
        <strain evidence="10">ATCC 6013</strain>
    </source>
</reference>
<dbReference type="PROSITE" id="PS01063">
    <property type="entry name" value="SIGMA70_ECF"/>
    <property type="match status" value="1"/>
</dbReference>
<dbReference type="InterPro" id="IPR013324">
    <property type="entry name" value="RNA_pol_sigma_r3/r4-like"/>
</dbReference>
<evidence type="ECO:0000256" key="5">
    <source>
        <dbReference type="ARBA" id="ARBA00023163"/>
    </source>
</evidence>
<evidence type="ECO:0000256" key="3">
    <source>
        <dbReference type="ARBA" id="ARBA00023082"/>
    </source>
</evidence>
<dbReference type="GeneID" id="93075937"/>
<dbReference type="InterPro" id="IPR036388">
    <property type="entry name" value="WH-like_DNA-bd_sf"/>
</dbReference>
<dbReference type="InterPro" id="IPR013325">
    <property type="entry name" value="RNA_pol_sigma_r2"/>
</dbReference>
<dbReference type="SUPFAM" id="SSF88946">
    <property type="entry name" value="Sigma2 domain of RNA polymerase sigma factors"/>
    <property type="match status" value="1"/>
</dbReference>
<evidence type="ECO:0000313" key="12">
    <source>
        <dbReference type="Proteomes" id="UP000030905"/>
    </source>
</evidence>
<comment type="similarity">
    <text evidence="1 6">Belongs to the sigma-70 factor family. ECF subfamily.</text>
</comment>
<dbReference type="Gene3D" id="1.10.1740.10">
    <property type="match status" value="1"/>
</dbReference>
<dbReference type="RefSeq" id="WP_003447766.1">
    <property type="nucleotide sequence ID" value="NZ_ANZB01000016.1"/>
</dbReference>
<dbReference type="InterPro" id="IPR014284">
    <property type="entry name" value="RNA_pol_sigma-70_dom"/>
</dbReference>
<evidence type="ECO:0000313" key="11">
    <source>
        <dbReference type="Proteomes" id="UP000028042"/>
    </source>
</evidence>
<evidence type="ECO:0000256" key="1">
    <source>
        <dbReference type="ARBA" id="ARBA00010641"/>
    </source>
</evidence>
<reference evidence="9 12" key="1">
    <citation type="journal article" date="2015" name="Genome Announc.">
        <title>Complete Genome Sequence of the Nitrogen-Fixing and Solvent-Producing Clostridium pasteurianum DSM 525.</title>
        <authorList>
            <person name="Poehlein A."/>
            <person name="Grosse-Honebrink A."/>
            <person name="Zhang Y."/>
            <person name="Minton N.P."/>
            <person name="Daniel R."/>
        </authorList>
    </citation>
    <scope>NUCLEOTIDE SEQUENCE [LARGE SCALE GENOMIC DNA]</scope>
    <source>
        <strain evidence="9">DSM 525</strain>
        <strain evidence="12">DSM 525 / ATCC 6013</strain>
    </source>
</reference>
<dbReference type="Proteomes" id="UP000030905">
    <property type="component" value="Chromosome"/>
</dbReference>
<dbReference type="Proteomes" id="UP000028042">
    <property type="component" value="Unassembled WGS sequence"/>
</dbReference>
<evidence type="ECO:0000313" key="9">
    <source>
        <dbReference type="EMBL" id="AJA53877.1"/>
    </source>
</evidence>
<dbReference type="AlphaFoldDB" id="A0A0H3J8S2"/>
<dbReference type="NCBIfam" id="TIGR02937">
    <property type="entry name" value="sigma70-ECF"/>
    <property type="match status" value="1"/>
</dbReference>
<evidence type="ECO:0000313" key="10">
    <source>
        <dbReference type="EMBL" id="KRU14098.1"/>
    </source>
</evidence>
<dbReference type="Pfam" id="PF04542">
    <property type="entry name" value="Sigma70_r2"/>
    <property type="match status" value="1"/>
</dbReference>
<dbReference type="EMBL" id="JPGY02000001">
    <property type="protein sequence ID" value="KRU14098.1"/>
    <property type="molecule type" value="Genomic_DNA"/>
</dbReference>
<feature type="domain" description="RNA polymerase sigma-70 region 2" evidence="7">
    <location>
        <begin position="19"/>
        <end position="84"/>
    </location>
</feature>
<dbReference type="InterPro" id="IPR000838">
    <property type="entry name" value="RNA_pol_sigma70_ECF_CS"/>
</dbReference>
<proteinExistence type="inferred from homology"/>
<dbReference type="KEGG" id="cpat:CLPA_c38510"/>
<protein>
    <recommendedName>
        <fullName evidence="6">RNA polymerase sigma factor</fullName>
    </recommendedName>
</protein>
<keyword evidence="3 6" id="KW-0731">Sigma factor</keyword>
<evidence type="ECO:0000259" key="8">
    <source>
        <dbReference type="Pfam" id="PF08281"/>
    </source>
</evidence>